<dbReference type="Pfam" id="PF10320">
    <property type="entry name" value="7TM_GPCR_Srsx"/>
    <property type="match status" value="1"/>
</dbReference>
<feature type="transmembrane region" description="Helical" evidence="5">
    <location>
        <begin position="236"/>
        <end position="257"/>
    </location>
</feature>
<dbReference type="Gene3D" id="1.20.1070.10">
    <property type="entry name" value="Rhodopsin 7-helix transmembrane proteins"/>
    <property type="match status" value="1"/>
</dbReference>
<feature type="transmembrane region" description="Helical" evidence="5">
    <location>
        <begin position="145"/>
        <end position="175"/>
    </location>
</feature>
<feature type="transmembrane region" description="Helical" evidence="5">
    <location>
        <begin position="263"/>
        <end position="284"/>
    </location>
</feature>
<evidence type="ECO:0000256" key="2">
    <source>
        <dbReference type="ARBA" id="ARBA00022692"/>
    </source>
</evidence>
<organism evidence="6 7">
    <name type="scientific">Pristionchus pacificus</name>
    <name type="common">Parasitic nematode worm</name>
    <dbReference type="NCBI Taxonomy" id="54126"/>
    <lineage>
        <taxon>Eukaryota</taxon>
        <taxon>Metazoa</taxon>
        <taxon>Ecdysozoa</taxon>
        <taxon>Nematoda</taxon>
        <taxon>Chromadorea</taxon>
        <taxon>Rhabditida</taxon>
        <taxon>Rhabditina</taxon>
        <taxon>Diplogasteromorpha</taxon>
        <taxon>Diplogasteroidea</taxon>
        <taxon>Neodiplogasteridae</taxon>
        <taxon>Pristionchus</taxon>
    </lineage>
</organism>
<dbReference type="InterPro" id="IPR019424">
    <property type="entry name" value="7TM_GPCR_Srsx"/>
</dbReference>
<dbReference type="GO" id="GO:0004930">
    <property type="term" value="F:G protein-coupled receptor activity"/>
    <property type="evidence" value="ECO:0007669"/>
    <property type="project" value="InterPro"/>
</dbReference>
<feature type="transmembrane region" description="Helical" evidence="5">
    <location>
        <begin position="75"/>
        <end position="95"/>
    </location>
</feature>
<feature type="transmembrane region" description="Helical" evidence="5">
    <location>
        <begin position="195"/>
        <end position="215"/>
    </location>
</feature>
<evidence type="ECO:0000256" key="4">
    <source>
        <dbReference type="ARBA" id="ARBA00023136"/>
    </source>
</evidence>
<evidence type="ECO:0000313" key="7">
    <source>
        <dbReference type="Proteomes" id="UP000005239"/>
    </source>
</evidence>
<dbReference type="PANTHER" id="PTHR23360:SF5">
    <property type="entry name" value="G-PROTEIN COUPLED RECEPTORS FAMILY 1 PROFILE DOMAIN-CONTAINING PROTEIN"/>
    <property type="match status" value="1"/>
</dbReference>
<dbReference type="EnsemblMetazoa" id="PPA41545.1">
    <property type="protein sequence ID" value="PPA41545.1"/>
    <property type="gene ID" value="WBGene00279914"/>
</dbReference>
<name>A0A8R1Z312_PRIPA</name>
<feature type="transmembrane region" description="Helical" evidence="5">
    <location>
        <begin position="14"/>
        <end position="35"/>
    </location>
</feature>
<reference evidence="6" key="2">
    <citation type="submission" date="2022-06" db="UniProtKB">
        <authorList>
            <consortium name="EnsemblMetazoa"/>
        </authorList>
    </citation>
    <scope>IDENTIFICATION</scope>
    <source>
        <strain evidence="6">PS312</strain>
    </source>
</reference>
<dbReference type="InterPro" id="IPR047130">
    <property type="entry name" value="7TM_GPCR_Srsx_nematod"/>
</dbReference>
<dbReference type="GO" id="GO:0016020">
    <property type="term" value="C:membrane"/>
    <property type="evidence" value="ECO:0007669"/>
    <property type="project" value="UniProtKB-SubCell"/>
</dbReference>
<evidence type="ECO:0000256" key="5">
    <source>
        <dbReference type="SAM" id="Phobius"/>
    </source>
</evidence>
<dbReference type="AlphaFoldDB" id="A0A8R1Z312"/>
<dbReference type="PANTHER" id="PTHR23360">
    <property type="entry name" value="G-PROTEIN COUPLED RECEPTORS FAMILY 1 PROFILE DOMAIN-CONTAINING PROTEIN-RELATED"/>
    <property type="match status" value="1"/>
</dbReference>
<dbReference type="Proteomes" id="UP000005239">
    <property type="component" value="Unassembled WGS sequence"/>
</dbReference>
<accession>A0A8R1Z312</accession>
<reference evidence="7" key="1">
    <citation type="journal article" date="2008" name="Nat. Genet.">
        <title>The Pristionchus pacificus genome provides a unique perspective on nematode lifestyle and parasitism.</title>
        <authorList>
            <person name="Dieterich C."/>
            <person name="Clifton S.W."/>
            <person name="Schuster L.N."/>
            <person name="Chinwalla A."/>
            <person name="Delehaunty K."/>
            <person name="Dinkelacker I."/>
            <person name="Fulton L."/>
            <person name="Fulton R."/>
            <person name="Godfrey J."/>
            <person name="Minx P."/>
            <person name="Mitreva M."/>
            <person name="Roeseler W."/>
            <person name="Tian H."/>
            <person name="Witte H."/>
            <person name="Yang S.P."/>
            <person name="Wilson R.K."/>
            <person name="Sommer R.J."/>
        </authorList>
    </citation>
    <scope>NUCLEOTIDE SEQUENCE [LARGE SCALE GENOMIC DNA]</scope>
    <source>
        <strain evidence="7">PS312</strain>
    </source>
</reference>
<keyword evidence="7" id="KW-1185">Reference proteome</keyword>
<proteinExistence type="predicted"/>
<comment type="subcellular location">
    <subcellularLocation>
        <location evidence="1">Membrane</location>
    </subcellularLocation>
</comment>
<feature type="transmembrane region" description="Helical" evidence="5">
    <location>
        <begin position="107"/>
        <end position="133"/>
    </location>
</feature>
<sequence>MIEIDAFHWNLARFFYGATCAWSAVGIVCNSAILWTTINTKTLRSTYNVLIAICAVGDIFDQAGTFIQFRFLFKVFYEVDSDICALLMVFIFLKYTDDDYRFEYLPIIGISLGCTCILCVGVDRMLSVLLALWYRKINTMLYHMLVLIFRVAVSPQVLATIIGGFCAYATVLMIVFRRTSRVVCEVWAPFPGSGILWFTGAVWVVNMASAAVYLVTWMSLQWHADSAAMKRVVKSLLIVGKVEIGGWISTPALFLLLQQQCFAWKYATPIFAHIAIAGKLFIYYSTSSEYRSAIIAIFLKRKSSQRKITSQPFVPVKM</sequence>
<evidence type="ECO:0008006" key="8">
    <source>
        <dbReference type="Google" id="ProtNLM"/>
    </source>
</evidence>
<keyword evidence="3 5" id="KW-1133">Transmembrane helix</keyword>
<evidence type="ECO:0000256" key="1">
    <source>
        <dbReference type="ARBA" id="ARBA00004370"/>
    </source>
</evidence>
<gene>
    <name evidence="6" type="primary">WBGene00279914</name>
</gene>
<keyword evidence="2 5" id="KW-0812">Transmembrane</keyword>
<dbReference type="SUPFAM" id="SSF81321">
    <property type="entry name" value="Family A G protein-coupled receptor-like"/>
    <property type="match status" value="1"/>
</dbReference>
<evidence type="ECO:0000256" key="3">
    <source>
        <dbReference type="ARBA" id="ARBA00022989"/>
    </source>
</evidence>
<evidence type="ECO:0000313" key="6">
    <source>
        <dbReference type="EnsemblMetazoa" id="PPA41545.1"/>
    </source>
</evidence>
<dbReference type="InterPro" id="IPR000276">
    <property type="entry name" value="GPCR_Rhodpsn"/>
</dbReference>
<protein>
    <recommendedName>
        <fullName evidence="8">G protein-coupled receptor</fullName>
    </recommendedName>
</protein>
<dbReference type="SMART" id="SM01381">
    <property type="entry name" value="7TM_GPCR_Srsx"/>
    <property type="match status" value="1"/>
</dbReference>
<keyword evidence="4 5" id="KW-0472">Membrane</keyword>